<keyword evidence="13" id="KW-0137">Centromere</keyword>
<protein>
    <recommendedName>
        <fullName evidence="5">Probable kinetochore protein NUF2</fullName>
    </recommendedName>
</protein>
<dbReference type="Pfam" id="PF03800">
    <property type="entry name" value="Nuf2"/>
    <property type="match status" value="1"/>
</dbReference>
<comment type="subcellular location">
    <subcellularLocation>
        <location evidence="3">Chromosome</location>
        <location evidence="3">Centromere</location>
        <location evidence="3">Kinetochore</location>
    </subcellularLocation>
    <subcellularLocation>
        <location evidence="2">Nucleus</location>
    </subcellularLocation>
</comment>
<accession>A0A8K0L377</accession>
<dbReference type="GO" id="GO:0051315">
    <property type="term" value="P:attachment of mitotic spindle microtubules to kinetochore"/>
    <property type="evidence" value="ECO:0007669"/>
    <property type="project" value="TreeGrafter"/>
</dbReference>
<keyword evidence="19" id="KW-1185">Reference proteome</keyword>
<dbReference type="InterPro" id="IPR038275">
    <property type="entry name" value="Nuf2_N_sf"/>
</dbReference>
<comment type="similarity">
    <text evidence="4">Belongs to the NUF2 family.</text>
</comment>
<evidence type="ECO:0000256" key="14">
    <source>
        <dbReference type="SAM" id="Coils"/>
    </source>
</evidence>
<dbReference type="GO" id="GO:0007052">
    <property type="term" value="P:mitotic spindle organization"/>
    <property type="evidence" value="ECO:0007669"/>
    <property type="project" value="TreeGrafter"/>
</dbReference>
<evidence type="ECO:0000256" key="2">
    <source>
        <dbReference type="ARBA" id="ARBA00004123"/>
    </source>
</evidence>
<dbReference type="GO" id="GO:0005634">
    <property type="term" value="C:nucleus"/>
    <property type="evidence" value="ECO:0007669"/>
    <property type="project" value="UniProtKB-SubCell"/>
</dbReference>
<dbReference type="Pfam" id="PF18595">
    <property type="entry name" value="Nuf2_DHR10-like"/>
    <property type="match status" value="1"/>
</dbReference>
<keyword evidence="12" id="KW-0131">Cell cycle</keyword>
<feature type="coiled-coil region" evidence="14">
    <location>
        <begin position="188"/>
        <end position="247"/>
    </location>
</feature>
<reference evidence="18" key="1">
    <citation type="submission" date="2021-07" db="EMBL/GenBank/DDBJ databases">
        <title>Elsinoe batatas strain:CRI-CJ2 Genome sequencing and assembly.</title>
        <authorList>
            <person name="Huang L."/>
        </authorList>
    </citation>
    <scope>NUCLEOTIDE SEQUENCE</scope>
    <source>
        <strain evidence="18">CRI-CJ2</strain>
    </source>
</reference>
<dbReference type="Gene3D" id="1.10.418.60">
    <property type="entry name" value="Ncd80 complex, Nuf2 subunit"/>
    <property type="match status" value="1"/>
</dbReference>
<proteinExistence type="inferred from homology"/>
<feature type="region of interest" description="Disordered" evidence="15">
    <location>
        <begin position="1"/>
        <end position="26"/>
    </location>
</feature>
<feature type="domain" description="Kinetochore protein Nuf2 N-terminal" evidence="16">
    <location>
        <begin position="27"/>
        <end position="166"/>
    </location>
</feature>
<evidence type="ECO:0000256" key="3">
    <source>
        <dbReference type="ARBA" id="ARBA00004629"/>
    </source>
</evidence>
<evidence type="ECO:0000256" key="8">
    <source>
        <dbReference type="ARBA" id="ARBA00022776"/>
    </source>
</evidence>
<evidence type="ECO:0000256" key="9">
    <source>
        <dbReference type="ARBA" id="ARBA00022838"/>
    </source>
</evidence>
<feature type="domain" description="Nuf2 DHR10-like" evidence="17">
    <location>
        <begin position="281"/>
        <end position="395"/>
    </location>
</feature>
<gene>
    <name evidence="18" type="ORF">KVT40_003973</name>
</gene>
<evidence type="ECO:0000256" key="12">
    <source>
        <dbReference type="ARBA" id="ARBA00023306"/>
    </source>
</evidence>
<dbReference type="InterPro" id="IPR041112">
    <property type="entry name" value="Nuf2_DHR10-like"/>
</dbReference>
<dbReference type="EMBL" id="JAESVG020000004">
    <property type="protein sequence ID" value="KAG8628100.1"/>
    <property type="molecule type" value="Genomic_DNA"/>
</dbReference>
<evidence type="ECO:0000256" key="4">
    <source>
        <dbReference type="ARBA" id="ARBA00005498"/>
    </source>
</evidence>
<dbReference type="GO" id="GO:0051301">
    <property type="term" value="P:cell division"/>
    <property type="evidence" value="ECO:0007669"/>
    <property type="project" value="UniProtKB-KW"/>
</dbReference>
<evidence type="ECO:0000256" key="10">
    <source>
        <dbReference type="ARBA" id="ARBA00023054"/>
    </source>
</evidence>
<evidence type="ECO:0000256" key="7">
    <source>
        <dbReference type="ARBA" id="ARBA00022618"/>
    </source>
</evidence>
<feature type="coiled-coil region" evidence="14">
    <location>
        <begin position="321"/>
        <end position="358"/>
    </location>
</feature>
<name>A0A8K0L377_9PEZI</name>
<evidence type="ECO:0000256" key="15">
    <source>
        <dbReference type="SAM" id="MobiDB-lite"/>
    </source>
</evidence>
<evidence type="ECO:0000256" key="13">
    <source>
        <dbReference type="ARBA" id="ARBA00023328"/>
    </source>
</evidence>
<dbReference type="PANTHER" id="PTHR21650">
    <property type="entry name" value="MEMBRALIN/KINETOCHORE PROTEIN NUF2"/>
    <property type="match status" value="1"/>
</dbReference>
<dbReference type="AlphaFoldDB" id="A0A8K0L377"/>
<dbReference type="GO" id="GO:0031262">
    <property type="term" value="C:Ndc80 complex"/>
    <property type="evidence" value="ECO:0007669"/>
    <property type="project" value="InterPro"/>
</dbReference>
<evidence type="ECO:0000256" key="11">
    <source>
        <dbReference type="ARBA" id="ARBA00023242"/>
    </source>
</evidence>
<evidence type="ECO:0000256" key="5">
    <source>
        <dbReference type="ARBA" id="ARBA00017594"/>
    </source>
</evidence>
<sequence length="492" mass="57984">MAYNGRMSMARSSQQSSQGRKKEDDSDAFMTLPDREIAGCISDIGIPFSVSDLQKPNPQQIQKVFEWFAELLLNTTREVVAPGMSAAAFAISGDDADRIFTADTRELMGFFVMLRRLLAECGVKDFTFSDLYKPTHARLVRVFSYIINFIRFRESQTPVIDRHFNSLDETKRRIESLWSENESRRDTLEDMERNKGRLSEAMREKEHRSQDLKTRLLELKKGQERVAEKLERARAEQSRLKLVLEERNTDRMTIRKEVEKLRPYASQSPGQLEHQLRELGDQLGRERGEIERLERRDRALKTSLDTFVLVHADVTSLTRLTTDVAEELRKEEEELSRANRARDALSERSNNVRDVERQERFLGKQLQSWIERTEKLRRTAEEKQEVARVRVEELKGVHEGLGRERRVRGEEVERRRVRIEMVEKKVRLSCLLFWLEGVQDWMWDWMWDCANAMQMADLKDNIENEVQSAREEYMKMESHIKLYITEMEQSLV</sequence>
<dbReference type="GO" id="GO:0045132">
    <property type="term" value="P:meiotic chromosome segregation"/>
    <property type="evidence" value="ECO:0007669"/>
    <property type="project" value="TreeGrafter"/>
</dbReference>
<keyword evidence="6" id="KW-0158">Chromosome</keyword>
<evidence type="ECO:0000256" key="6">
    <source>
        <dbReference type="ARBA" id="ARBA00022454"/>
    </source>
</evidence>
<comment type="caution">
    <text evidence="18">The sequence shown here is derived from an EMBL/GenBank/DDBJ whole genome shotgun (WGS) entry which is preliminary data.</text>
</comment>
<keyword evidence="9" id="KW-0995">Kinetochore</keyword>
<dbReference type="GO" id="GO:0051383">
    <property type="term" value="P:kinetochore organization"/>
    <property type="evidence" value="ECO:0007669"/>
    <property type="project" value="TreeGrafter"/>
</dbReference>
<keyword evidence="7" id="KW-0132">Cell division</keyword>
<dbReference type="GO" id="GO:0044877">
    <property type="term" value="F:protein-containing complex binding"/>
    <property type="evidence" value="ECO:0007669"/>
    <property type="project" value="TreeGrafter"/>
</dbReference>
<comment type="function">
    <text evidence="1">Acts as a component of the essential kinetochore-associated NDC80 complex, which is required for chromosome segregation and spindle checkpoint activity.</text>
</comment>
<dbReference type="OrthoDB" id="8194677at2759"/>
<evidence type="ECO:0000256" key="1">
    <source>
        <dbReference type="ARBA" id="ARBA00002772"/>
    </source>
</evidence>
<dbReference type="Proteomes" id="UP000809789">
    <property type="component" value="Unassembled WGS sequence"/>
</dbReference>
<keyword evidence="8" id="KW-0498">Mitosis</keyword>
<keyword evidence="11" id="KW-0539">Nucleus</keyword>
<evidence type="ECO:0000313" key="19">
    <source>
        <dbReference type="Proteomes" id="UP000809789"/>
    </source>
</evidence>
<evidence type="ECO:0000259" key="17">
    <source>
        <dbReference type="Pfam" id="PF18595"/>
    </source>
</evidence>
<dbReference type="InterPro" id="IPR005549">
    <property type="entry name" value="Kinetochore_Nuf2_N"/>
</dbReference>
<organism evidence="18 19">
    <name type="scientific">Elsinoe batatas</name>
    <dbReference type="NCBI Taxonomy" id="2601811"/>
    <lineage>
        <taxon>Eukaryota</taxon>
        <taxon>Fungi</taxon>
        <taxon>Dikarya</taxon>
        <taxon>Ascomycota</taxon>
        <taxon>Pezizomycotina</taxon>
        <taxon>Dothideomycetes</taxon>
        <taxon>Dothideomycetidae</taxon>
        <taxon>Myriangiales</taxon>
        <taxon>Elsinoaceae</taxon>
        <taxon>Elsinoe</taxon>
    </lineage>
</organism>
<dbReference type="PANTHER" id="PTHR21650:SF2">
    <property type="entry name" value="KINETOCHORE PROTEIN NUF2"/>
    <property type="match status" value="1"/>
</dbReference>
<evidence type="ECO:0000313" key="18">
    <source>
        <dbReference type="EMBL" id="KAG8628100.1"/>
    </source>
</evidence>
<feature type="coiled-coil region" evidence="14">
    <location>
        <begin position="452"/>
        <end position="479"/>
    </location>
</feature>
<keyword evidence="10 14" id="KW-0175">Coiled coil</keyword>
<evidence type="ECO:0000259" key="16">
    <source>
        <dbReference type="Pfam" id="PF03800"/>
    </source>
</evidence>